<comment type="catalytic activity">
    <reaction evidence="1">
        <text>D-glyceraldehyde 3-phosphate = dihydroxyacetone phosphate</text>
        <dbReference type="Rhea" id="RHEA:18585"/>
        <dbReference type="ChEBI" id="CHEBI:57642"/>
        <dbReference type="ChEBI" id="CHEBI:59776"/>
        <dbReference type="EC" id="5.3.1.1"/>
    </reaction>
</comment>
<dbReference type="InterPro" id="IPR013785">
    <property type="entry name" value="Aldolase_TIM"/>
</dbReference>
<dbReference type="InterPro" id="IPR035990">
    <property type="entry name" value="TIM_sf"/>
</dbReference>
<evidence type="ECO:0000256" key="4">
    <source>
        <dbReference type="ARBA" id="ARBA00007422"/>
    </source>
</evidence>
<evidence type="ECO:0000256" key="10">
    <source>
        <dbReference type="ARBA" id="ARBA00023235"/>
    </source>
</evidence>
<evidence type="ECO:0000256" key="2">
    <source>
        <dbReference type="ARBA" id="ARBA00004680"/>
    </source>
</evidence>
<dbReference type="InterPro" id="IPR020861">
    <property type="entry name" value="Triosephosphate_isomerase_AS"/>
</dbReference>
<comment type="pathway">
    <text evidence="2">Carbohydrate degradation; glycolysis; D-glyceraldehyde 3-phosphate from glycerone phosphate: step 1/1.</text>
</comment>
<dbReference type="GO" id="GO:0005829">
    <property type="term" value="C:cytosol"/>
    <property type="evidence" value="ECO:0007669"/>
    <property type="project" value="TreeGrafter"/>
</dbReference>
<keyword evidence="9" id="KW-0324">Glycolysis</keyword>
<evidence type="ECO:0000313" key="12">
    <source>
        <dbReference type="Proteomes" id="UP001142055"/>
    </source>
</evidence>
<comment type="caution">
    <text evidence="11">The sequence shown here is derived from an EMBL/GenBank/DDBJ whole genome shotgun (WGS) entry which is preliminary data.</text>
</comment>
<dbReference type="Pfam" id="PF13772">
    <property type="entry name" value="AIG2_2"/>
    <property type="match status" value="1"/>
</dbReference>
<protein>
    <recommendedName>
        <fullName evidence="7">Triosephosphate isomerase</fullName>
        <ecNumber evidence="6">5.3.1.1</ecNumber>
    </recommendedName>
</protein>
<evidence type="ECO:0000256" key="1">
    <source>
        <dbReference type="ARBA" id="ARBA00000474"/>
    </source>
</evidence>
<dbReference type="OrthoDB" id="6715177at2759"/>
<evidence type="ECO:0000256" key="7">
    <source>
        <dbReference type="ARBA" id="ARBA00019397"/>
    </source>
</evidence>
<dbReference type="GO" id="GO:0046166">
    <property type="term" value="P:glyceraldehyde-3-phosphate biosynthetic process"/>
    <property type="evidence" value="ECO:0007669"/>
    <property type="project" value="TreeGrafter"/>
</dbReference>
<dbReference type="CDD" id="cd06661">
    <property type="entry name" value="GGCT_like"/>
    <property type="match status" value="1"/>
</dbReference>
<dbReference type="InterPro" id="IPR036568">
    <property type="entry name" value="GGCT-like_sf"/>
</dbReference>
<dbReference type="InterPro" id="IPR000652">
    <property type="entry name" value="Triosephosphate_isomerase"/>
</dbReference>
<evidence type="ECO:0000313" key="11">
    <source>
        <dbReference type="EMBL" id="KAJ6221334.1"/>
    </source>
</evidence>
<dbReference type="Gene3D" id="3.10.490.10">
    <property type="entry name" value="Gamma-glutamyl cyclotransferase-like"/>
    <property type="match status" value="1"/>
</dbReference>
<dbReference type="HAMAP" id="MF_00147_B">
    <property type="entry name" value="TIM_B"/>
    <property type="match status" value="1"/>
</dbReference>
<dbReference type="InterPro" id="IPR013024">
    <property type="entry name" value="GGCT-like"/>
</dbReference>
<dbReference type="Gene3D" id="3.20.20.70">
    <property type="entry name" value="Aldolase class I"/>
    <property type="match status" value="1"/>
</dbReference>
<dbReference type="Pfam" id="PF00121">
    <property type="entry name" value="TIM"/>
    <property type="match status" value="1"/>
</dbReference>
<dbReference type="GO" id="GO:0004807">
    <property type="term" value="F:triose-phosphate isomerase activity"/>
    <property type="evidence" value="ECO:0007669"/>
    <property type="project" value="UniProtKB-EC"/>
</dbReference>
<dbReference type="GO" id="GO:0006096">
    <property type="term" value="P:glycolytic process"/>
    <property type="evidence" value="ECO:0007669"/>
    <property type="project" value="UniProtKB-KW"/>
</dbReference>
<name>A0A9Q0RP12_BLOTA</name>
<dbReference type="SUPFAM" id="SSF110857">
    <property type="entry name" value="Gamma-glutamyl cyclotransferase-like"/>
    <property type="match status" value="1"/>
</dbReference>
<dbReference type="AlphaFoldDB" id="A0A9Q0RP12"/>
<reference evidence="11" key="1">
    <citation type="submission" date="2022-12" db="EMBL/GenBank/DDBJ databases">
        <title>Genome assemblies of Blomia tropicalis.</title>
        <authorList>
            <person name="Cui Y."/>
        </authorList>
    </citation>
    <scope>NUCLEOTIDE SEQUENCE</scope>
    <source>
        <tissue evidence="11">Adult mites</tissue>
    </source>
</reference>
<sequence>MNKIHYFCYGSNMLMRRMHVNNKSATKFTNGILKGWKLSFSGASDFWKGSSANIVPASEQDYVMGVVYLLDESDIENLDRQEVGYNPIKVSIETDSTEGKKIIQCRTYVQKDPYQSTGDGVPSKLYKDIIITGARDHGIDSNYIDYIIKTFPDNGESNQQYNNYNNNNKRTMSGRKFFVGGNWKMNGSNSSNADLVQVLAKGPLDPQTEVVVGVPSIYLSDVRQKLPSNVSVAAQNCYKVAKGAFTGEISPAMIKDVNVEWVILGHSERRNVFGESDQLVAEKVAHALEQGLKVIACIGELLEERESGKTAEVVFRQTKTIADQIKDWSNVVLAYEPVWAIGTGKTATPAQAQEVHQQLRQWMSENVSPDVAQSIRIIYGGSVTASNAKELATQADVDGFLVGGASLKPEFVQIVNARQ</sequence>
<evidence type="ECO:0000256" key="3">
    <source>
        <dbReference type="ARBA" id="ARBA00004742"/>
    </source>
</evidence>
<organism evidence="11 12">
    <name type="scientific">Blomia tropicalis</name>
    <name type="common">Mite</name>
    <dbReference type="NCBI Taxonomy" id="40697"/>
    <lineage>
        <taxon>Eukaryota</taxon>
        <taxon>Metazoa</taxon>
        <taxon>Ecdysozoa</taxon>
        <taxon>Arthropoda</taxon>
        <taxon>Chelicerata</taxon>
        <taxon>Arachnida</taxon>
        <taxon>Acari</taxon>
        <taxon>Acariformes</taxon>
        <taxon>Sarcoptiformes</taxon>
        <taxon>Astigmata</taxon>
        <taxon>Glycyphagoidea</taxon>
        <taxon>Echimyopodidae</taxon>
        <taxon>Blomia</taxon>
    </lineage>
</organism>
<dbReference type="PANTHER" id="PTHR21139">
    <property type="entry name" value="TRIOSEPHOSPHATE ISOMERASE"/>
    <property type="match status" value="1"/>
</dbReference>
<dbReference type="PROSITE" id="PS00171">
    <property type="entry name" value="TIM_1"/>
    <property type="match status" value="1"/>
</dbReference>
<comment type="similarity">
    <text evidence="4">Belongs to the triosephosphate isomerase family.</text>
</comment>
<dbReference type="EMBL" id="JAPWDV010000002">
    <property type="protein sequence ID" value="KAJ6221334.1"/>
    <property type="molecule type" value="Genomic_DNA"/>
</dbReference>
<dbReference type="CDD" id="cd00311">
    <property type="entry name" value="TIM"/>
    <property type="match status" value="1"/>
</dbReference>
<dbReference type="PROSITE" id="PS51440">
    <property type="entry name" value="TIM_2"/>
    <property type="match status" value="1"/>
</dbReference>
<dbReference type="SUPFAM" id="SSF51351">
    <property type="entry name" value="Triosephosphate isomerase (TIM)"/>
    <property type="match status" value="1"/>
</dbReference>
<accession>A0A9Q0RP12</accession>
<dbReference type="PANTHER" id="PTHR21139:SF2">
    <property type="entry name" value="TRIOSEPHOSPHATE ISOMERASE"/>
    <property type="match status" value="1"/>
</dbReference>
<gene>
    <name evidence="11" type="ORF">RDWZM_007146</name>
</gene>
<proteinExistence type="inferred from homology"/>
<dbReference type="GO" id="GO:0006094">
    <property type="term" value="P:gluconeogenesis"/>
    <property type="evidence" value="ECO:0007669"/>
    <property type="project" value="UniProtKB-KW"/>
</dbReference>
<comment type="pathway">
    <text evidence="3">Carbohydrate biosynthesis; gluconeogenesis.</text>
</comment>
<evidence type="ECO:0000256" key="9">
    <source>
        <dbReference type="ARBA" id="ARBA00023152"/>
    </source>
</evidence>
<dbReference type="NCBIfam" id="TIGR00419">
    <property type="entry name" value="tim"/>
    <property type="match status" value="1"/>
</dbReference>
<keyword evidence="12" id="KW-1185">Reference proteome</keyword>
<evidence type="ECO:0000256" key="5">
    <source>
        <dbReference type="ARBA" id="ARBA00011738"/>
    </source>
</evidence>
<dbReference type="InterPro" id="IPR022896">
    <property type="entry name" value="TrioseP_Isoase_bac/euk"/>
</dbReference>
<keyword evidence="8" id="KW-0312">Gluconeogenesis</keyword>
<comment type="subunit">
    <text evidence="5">Homodimer.</text>
</comment>
<keyword evidence="10" id="KW-0413">Isomerase</keyword>
<evidence type="ECO:0000256" key="6">
    <source>
        <dbReference type="ARBA" id="ARBA00011940"/>
    </source>
</evidence>
<dbReference type="Proteomes" id="UP001142055">
    <property type="component" value="Chromosome 2"/>
</dbReference>
<evidence type="ECO:0000256" key="8">
    <source>
        <dbReference type="ARBA" id="ARBA00022432"/>
    </source>
</evidence>
<dbReference type="EC" id="5.3.1.1" evidence="6"/>
<dbReference type="FunFam" id="3.20.20.70:FF:000025">
    <property type="entry name" value="Triosephosphate isomerase"/>
    <property type="match status" value="1"/>
</dbReference>
<dbReference type="GO" id="GO:0019563">
    <property type="term" value="P:glycerol catabolic process"/>
    <property type="evidence" value="ECO:0007669"/>
    <property type="project" value="TreeGrafter"/>
</dbReference>